<comment type="caution">
    <text evidence="1">The sequence shown here is derived from an EMBL/GenBank/DDBJ whole genome shotgun (WGS) entry which is preliminary data.</text>
</comment>
<dbReference type="eggNOG" id="KOG1611">
    <property type="taxonomic scope" value="Eukaryota"/>
</dbReference>
<dbReference type="Gene3D" id="3.40.50.720">
    <property type="entry name" value="NAD(P)-binding Rossmann-like Domain"/>
    <property type="match status" value="1"/>
</dbReference>
<gene>
    <name evidence="1" type="ORF">COCSUDRAFT_11369</name>
</gene>
<dbReference type="PANTHER" id="PTHR43544">
    <property type="entry name" value="SHORT-CHAIN DEHYDROGENASE/REDUCTASE"/>
    <property type="match status" value="1"/>
</dbReference>
<protein>
    <submittedName>
        <fullName evidence="1">NAD(P)-binding protein</fullName>
    </submittedName>
</protein>
<dbReference type="InterPro" id="IPR002347">
    <property type="entry name" value="SDR_fam"/>
</dbReference>
<dbReference type="RefSeq" id="XP_005652104.1">
    <property type="nucleotide sequence ID" value="XM_005652047.1"/>
</dbReference>
<keyword evidence="2" id="KW-1185">Reference proteome</keyword>
<dbReference type="InterPro" id="IPR051468">
    <property type="entry name" value="Fungal_SecMetab_SDRs"/>
</dbReference>
<dbReference type="PRINTS" id="PR00081">
    <property type="entry name" value="GDHRDH"/>
</dbReference>
<sequence>MRCTASFSTAPPTAQSNGRTALVQGASRGLGLEFVRQLLDHCHFLLYRVIAACRNPDQATQLAELQASSSGRLDLVQLDCTNEASIARAAAQVSAKHKHLDLLLNVAGILHIPGKMSPETALSRVTASNLLENFQINALGPTLVSKIECPMIVAEKLSVIYRERPAVIANLSARVGSIGDNSLGGWYSYRASKSAQNQLSKCMSVEFARRKQNVAVVMLHPGTVDTDLSMPFQKNVKPEKLFTRERAVKQLLDIVDKVTMDDNGRFIAWDGQEIPF</sequence>
<dbReference type="AlphaFoldDB" id="I0ZA91"/>
<proteinExistence type="predicted"/>
<dbReference type="InterPro" id="IPR036291">
    <property type="entry name" value="NAD(P)-bd_dom_sf"/>
</dbReference>
<dbReference type="SUPFAM" id="SSF51735">
    <property type="entry name" value="NAD(P)-binding Rossmann-fold domains"/>
    <property type="match status" value="1"/>
</dbReference>
<evidence type="ECO:0000313" key="2">
    <source>
        <dbReference type="Proteomes" id="UP000007264"/>
    </source>
</evidence>
<dbReference type="KEGG" id="csl:COCSUDRAFT_11369"/>
<dbReference type="Proteomes" id="UP000007264">
    <property type="component" value="Unassembled WGS sequence"/>
</dbReference>
<dbReference type="CDD" id="cd05325">
    <property type="entry name" value="carb_red_sniffer_like_SDR_c"/>
    <property type="match status" value="1"/>
</dbReference>
<dbReference type="GO" id="GO:0016491">
    <property type="term" value="F:oxidoreductase activity"/>
    <property type="evidence" value="ECO:0007669"/>
    <property type="project" value="TreeGrafter"/>
</dbReference>
<reference evidence="1 2" key="1">
    <citation type="journal article" date="2012" name="Genome Biol.">
        <title>The genome of the polar eukaryotic microalga coccomyxa subellipsoidea reveals traits of cold adaptation.</title>
        <authorList>
            <person name="Blanc G."/>
            <person name="Agarkova I."/>
            <person name="Grimwood J."/>
            <person name="Kuo A."/>
            <person name="Brueggeman A."/>
            <person name="Dunigan D."/>
            <person name="Gurnon J."/>
            <person name="Ladunga I."/>
            <person name="Lindquist E."/>
            <person name="Lucas S."/>
            <person name="Pangilinan J."/>
            <person name="Proschold T."/>
            <person name="Salamov A."/>
            <person name="Schmutz J."/>
            <person name="Weeks D."/>
            <person name="Yamada T."/>
            <person name="Claverie J.M."/>
            <person name="Grigoriev I."/>
            <person name="Van Etten J."/>
            <person name="Lomsadze A."/>
            <person name="Borodovsky M."/>
        </authorList>
    </citation>
    <scope>NUCLEOTIDE SEQUENCE [LARGE SCALE GENOMIC DNA]</scope>
    <source>
        <strain evidence="1 2">C-169</strain>
    </source>
</reference>
<dbReference type="OrthoDB" id="5296at2759"/>
<dbReference type="GeneID" id="17045575"/>
<name>I0ZA91_COCSC</name>
<dbReference type="Pfam" id="PF00106">
    <property type="entry name" value="adh_short"/>
    <property type="match status" value="1"/>
</dbReference>
<dbReference type="PANTHER" id="PTHR43544:SF12">
    <property type="entry name" value="NAD(P)-BINDING ROSSMANN-FOLD SUPERFAMILY PROTEIN"/>
    <property type="match status" value="1"/>
</dbReference>
<organism evidence="1 2">
    <name type="scientific">Coccomyxa subellipsoidea (strain C-169)</name>
    <name type="common">Green microalga</name>
    <dbReference type="NCBI Taxonomy" id="574566"/>
    <lineage>
        <taxon>Eukaryota</taxon>
        <taxon>Viridiplantae</taxon>
        <taxon>Chlorophyta</taxon>
        <taxon>core chlorophytes</taxon>
        <taxon>Trebouxiophyceae</taxon>
        <taxon>Trebouxiophyceae incertae sedis</taxon>
        <taxon>Coccomyxaceae</taxon>
        <taxon>Coccomyxa</taxon>
        <taxon>Coccomyxa subellipsoidea</taxon>
    </lineage>
</organism>
<accession>I0ZA91</accession>
<dbReference type="EMBL" id="AGSI01000001">
    <property type="protein sequence ID" value="EIE27560.1"/>
    <property type="molecule type" value="Genomic_DNA"/>
</dbReference>
<dbReference type="GO" id="GO:0005737">
    <property type="term" value="C:cytoplasm"/>
    <property type="evidence" value="ECO:0007669"/>
    <property type="project" value="TreeGrafter"/>
</dbReference>
<evidence type="ECO:0000313" key="1">
    <source>
        <dbReference type="EMBL" id="EIE27560.1"/>
    </source>
</evidence>